<dbReference type="EMBL" id="SSTE01001955">
    <property type="protein sequence ID" value="KAA0064063.1"/>
    <property type="molecule type" value="Genomic_DNA"/>
</dbReference>
<evidence type="ECO:0000313" key="1">
    <source>
        <dbReference type="EMBL" id="KAA0064063.1"/>
    </source>
</evidence>
<sequence length="203" mass="23472">MDQQTLLGVLTAFTFVHRQMLITLELLMNENKRLPQTSFDTRHRIRQLAYFRMIHEFDLVCHESTLMDRIVLGIGCDVHKGERAHSRSTFVQNTEGGNCDECTRRLRHERGFCYVLIGWKGSVADSRILKDALAEKMDCKGQRYHLQEWRDDGNALTTAKEYFNMKHSSARHVIERYLVFLRVVGAILRGSPTTHSKCSVAQS</sequence>
<dbReference type="Proteomes" id="UP000321947">
    <property type="component" value="Unassembled WGS sequence"/>
</dbReference>
<accession>A0A5D3DRU2</accession>
<evidence type="ECO:0000313" key="3">
    <source>
        <dbReference type="Proteomes" id="UP000321393"/>
    </source>
</evidence>
<dbReference type="Proteomes" id="UP000321393">
    <property type="component" value="Unassembled WGS sequence"/>
</dbReference>
<gene>
    <name evidence="2" type="ORF">E5676_scaffold111G001550</name>
    <name evidence="1" type="ORF">E6C27_scaffold99G00700</name>
</gene>
<evidence type="ECO:0000313" key="4">
    <source>
        <dbReference type="Proteomes" id="UP000321947"/>
    </source>
</evidence>
<dbReference type="STRING" id="1194695.A0A5D3DRU2"/>
<organism evidence="2 4">
    <name type="scientific">Cucumis melo var. makuwa</name>
    <name type="common">Oriental melon</name>
    <dbReference type="NCBI Taxonomy" id="1194695"/>
    <lineage>
        <taxon>Eukaryota</taxon>
        <taxon>Viridiplantae</taxon>
        <taxon>Streptophyta</taxon>
        <taxon>Embryophyta</taxon>
        <taxon>Tracheophyta</taxon>
        <taxon>Spermatophyta</taxon>
        <taxon>Magnoliopsida</taxon>
        <taxon>eudicotyledons</taxon>
        <taxon>Gunneridae</taxon>
        <taxon>Pentapetalae</taxon>
        <taxon>rosids</taxon>
        <taxon>fabids</taxon>
        <taxon>Cucurbitales</taxon>
        <taxon>Cucurbitaceae</taxon>
        <taxon>Benincaseae</taxon>
        <taxon>Cucumis</taxon>
    </lineage>
</organism>
<dbReference type="AlphaFoldDB" id="A0A5D3DRU2"/>
<dbReference type="EMBL" id="SSTD01003515">
    <property type="protein sequence ID" value="TYK26222.1"/>
    <property type="molecule type" value="Genomic_DNA"/>
</dbReference>
<name>A0A5D3DRU2_CUCMM</name>
<protein>
    <submittedName>
        <fullName evidence="1 2">Nuclease HARBI1</fullName>
    </submittedName>
</protein>
<reference evidence="3 4" key="1">
    <citation type="submission" date="2019-08" db="EMBL/GenBank/DDBJ databases">
        <title>Draft genome sequences of two oriental melons (Cucumis melo L. var makuwa).</title>
        <authorList>
            <person name="Kwon S.-Y."/>
        </authorList>
    </citation>
    <scope>NUCLEOTIDE SEQUENCE [LARGE SCALE GENOMIC DNA]</scope>
    <source>
        <strain evidence="4">cv. Chang Bougi</strain>
        <strain evidence="3">cv. SW 3</strain>
        <tissue evidence="2">Leaf</tissue>
    </source>
</reference>
<evidence type="ECO:0000313" key="2">
    <source>
        <dbReference type="EMBL" id="TYK26222.1"/>
    </source>
</evidence>
<proteinExistence type="predicted"/>
<comment type="caution">
    <text evidence="2">The sequence shown here is derived from an EMBL/GenBank/DDBJ whole genome shotgun (WGS) entry which is preliminary data.</text>
</comment>